<gene>
    <name evidence="2" type="ORF">Golax_024232</name>
</gene>
<protein>
    <recommendedName>
        <fullName evidence="4">Ataxin-2 C-terminal domain-containing protein</fullName>
    </recommendedName>
</protein>
<feature type="compositionally biased region" description="Basic and acidic residues" evidence="1">
    <location>
        <begin position="29"/>
        <end position="43"/>
    </location>
</feature>
<evidence type="ECO:0000313" key="2">
    <source>
        <dbReference type="EMBL" id="MBA0709178.1"/>
    </source>
</evidence>
<dbReference type="EMBL" id="JABEZV010000004">
    <property type="protein sequence ID" value="MBA0709178.1"/>
    <property type="molecule type" value="Genomic_DNA"/>
</dbReference>
<accession>A0A7J8ZBF9</accession>
<dbReference type="Proteomes" id="UP000593574">
    <property type="component" value="Unassembled WGS sequence"/>
</dbReference>
<comment type="caution">
    <text evidence="2">The sequence shown here is derived from an EMBL/GenBank/DDBJ whole genome shotgun (WGS) entry which is preliminary data.</text>
</comment>
<proteinExistence type="predicted"/>
<feature type="compositionally biased region" description="Polar residues" evidence="1">
    <location>
        <begin position="14"/>
        <end position="24"/>
    </location>
</feature>
<dbReference type="Pfam" id="PF07145">
    <property type="entry name" value="PAM2"/>
    <property type="match status" value="1"/>
</dbReference>
<feature type="compositionally biased region" description="Polar residues" evidence="1">
    <location>
        <begin position="57"/>
        <end position="77"/>
    </location>
</feature>
<feature type="non-terminal residue" evidence="2">
    <location>
        <position position="170"/>
    </location>
</feature>
<dbReference type="AlphaFoldDB" id="A0A7J8ZBF9"/>
<reference evidence="2 3" key="1">
    <citation type="journal article" date="2019" name="Genome Biol. Evol.">
        <title>Insights into the evolution of the New World diploid cottons (Gossypium, subgenus Houzingenia) based on genome sequencing.</title>
        <authorList>
            <person name="Grover C.E."/>
            <person name="Arick M.A. 2nd"/>
            <person name="Thrash A."/>
            <person name="Conover J.L."/>
            <person name="Sanders W.S."/>
            <person name="Peterson D.G."/>
            <person name="Frelichowski J.E."/>
            <person name="Scheffler J.A."/>
            <person name="Scheffler B.E."/>
            <person name="Wendel J.F."/>
        </authorList>
    </citation>
    <scope>NUCLEOTIDE SEQUENCE [LARGE SCALE GENOMIC DNA]</scope>
    <source>
        <strain evidence="2">4</strain>
        <tissue evidence="2">Leaf</tissue>
    </source>
</reference>
<evidence type="ECO:0000313" key="3">
    <source>
        <dbReference type="Proteomes" id="UP000593574"/>
    </source>
</evidence>
<evidence type="ECO:0000256" key="1">
    <source>
        <dbReference type="SAM" id="MobiDB-lite"/>
    </source>
</evidence>
<organism evidence="2 3">
    <name type="scientific">Gossypium laxum</name>
    <dbReference type="NCBI Taxonomy" id="34288"/>
    <lineage>
        <taxon>Eukaryota</taxon>
        <taxon>Viridiplantae</taxon>
        <taxon>Streptophyta</taxon>
        <taxon>Embryophyta</taxon>
        <taxon>Tracheophyta</taxon>
        <taxon>Spermatophyta</taxon>
        <taxon>Magnoliopsida</taxon>
        <taxon>eudicotyledons</taxon>
        <taxon>Gunneridae</taxon>
        <taxon>Pentapetalae</taxon>
        <taxon>rosids</taxon>
        <taxon>malvids</taxon>
        <taxon>Malvales</taxon>
        <taxon>Malvaceae</taxon>
        <taxon>Malvoideae</taxon>
        <taxon>Gossypium</taxon>
    </lineage>
</organism>
<evidence type="ECO:0008006" key="4">
    <source>
        <dbReference type="Google" id="ProtNLM"/>
    </source>
</evidence>
<keyword evidence="3" id="KW-1185">Reference proteome</keyword>
<dbReference type="InterPro" id="IPR009818">
    <property type="entry name" value="PAM2_motif"/>
</dbReference>
<feature type="region of interest" description="Disordered" evidence="1">
    <location>
        <begin position="1"/>
        <end position="77"/>
    </location>
</feature>
<sequence length="170" mass="18451">MAVAENAGEKIGSAGQNLENTVASVNAPDKSKPRTDSATDAKEANFQQLKPAAATINDGNSNSKMQNGFNKKNQQQMLTKTAGCNEFSNMEKGGDGEIFSNHMNNLVEILSKLNPLAEEFVPPSLANHHRNLNDNQNQNKGYLENGFGYSTDSFVVYTNSGNTNGHTNRR</sequence>
<name>A0A7J8ZBF9_9ROSI</name>